<evidence type="ECO:0000256" key="1">
    <source>
        <dbReference type="SAM" id="MobiDB-lite"/>
    </source>
</evidence>
<dbReference type="Proteomes" id="UP000887574">
    <property type="component" value="Unplaced"/>
</dbReference>
<name>A0A915DAY5_9BILA</name>
<dbReference type="WBParaSite" id="jg1800">
    <property type="protein sequence ID" value="jg1800"/>
    <property type="gene ID" value="jg1800"/>
</dbReference>
<keyword evidence="2" id="KW-1185">Reference proteome</keyword>
<reference evidence="3" key="1">
    <citation type="submission" date="2022-11" db="UniProtKB">
        <authorList>
            <consortium name="WormBaseParasite"/>
        </authorList>
    </citation>
    <scope>IDENTIFICATION</scope>
</reference>
<dbReference type="AlphaFoldDB" id="A0A915DAY5"/>
<accession>A0A915DAY5</accession>
<evidence type="ECO:0000313" key="3">
    <source>
        <dbReference type="WBParaSite" id="jg1800"/>
    </source>
</evidence>
<sequence>MHPPAAMQASNILKKFPTILSRVDWRSFLQGLFERFDRGMRLGSTIFPVECQWESTGFLDLVDFQLQFGGNPLELNYLNSTITAATPTAPSIADLRGNTSVVSGFYQPMPQTNGCGPPSTRNIQYHRQEQPQPQSQQTSRCPVPSMMDL</sequence>
<organism evidence="2 3">
    <name type="scientific">Ditylenchus dipsaci</name>
    <dbReference type="NCBI Taxonomy" id="166011"/>
    <lineage>
        <taxon>Eukaryota</taxon>
        <taxon>Metazoa</taxon>
        <taxon>Ecdysozoa</taxon>
        <taxon>Nematoda</taxon>
        <taxon>Chromadorea</taxon>
        <taxon>Rhabditida</taxon>
        <taxon>Tylenchina</taxon>
        <taxon>Tylenchomorpha</taxon>
        <taxon>Sphaerularioidea</taxon>
        <taxon>Anguinidae</taxon>
        <taxon>Anguininae</taxon>
        <taxon>Ditylenchus</taxon>
    </lineage>
</organism>
<feature type="region of interest" description="Disordered" evidence="1">
    <location>
        <begin position="110"/>
        <end position="149"/>
    </location>
</feature>
<evidence type="ECO:0000313" key="2">
    <source>
        <dbReference type="Proteomes" id="UP000887574"/>
    </source>
</evidence>
<protein>
    <submittedName>
        <fullName evidence="3">Uncharacterized protein</fullName>
    </submittedName>
</protein>
<feature type="compositionally biased region" description="Polar residues" evidence="1">
    <location>
        <begin position="110"/>
        <end position="125"/>
    </location>
</feature>
<proteinExistence type="predicted"/>